<dbReference type="Pfam" id="PF05167">
    <property type="entry name" value="DUF711"/>
    <property type="match status" value="1"/>
</dbReference>
<dbReference type="Gene3D" id="3.20.70.20">
    <property type="match status" value="1"/>
</dbReference>
<protein>
    <recommendedName>
        <fullName evidence="1">UPF0210 protein SAMN05660472_02068</fullName>
    </recommendedName>
</protein>
<gene>
    <name evidence="2" type="ORF">SAMN05660472_02068</name>
</gene>
<name>A0A1G9F2L9_9FIRM</name>
<dbReference type="CDD" id="cd08025">
    <property type="entry name" value="RNR_PFL_like_DUF711"/>
    <property type="match status" value="1"/>
</dbReference>
<dbReference type="EMBL" id="FNFP01000004">
    <property type="protein sequence ID" value="SDK82709.1"/>
    <property type="molecule type" value="Genomic_DNA"/>
</dbReference>
<keyword evidence="3" id="KW-1185">Reference proteome</keyword>
<dbReference type="AlphaFoldDB" id="A0A1G9F2L9"/>
<dbReference type="Proteomes" id="UP000198718">
    <property type="component" value="Unassembled WGS sequence"/>
</dbReference>
<dbReference type="InterPro" id="IPR007841">
    <property type="entry name" value="UPF0210"/>
</dbReference>
<dbReference type="RefSeq" id="WP_090553621.1">
    <property type="nucleotide sequence ID" value="NZ_FNFP01000004.1"/>
</dbReference>
<sequence>MINFQNIMETISMIEKEKLDIRTITMGISLLDCCDSSGKNARKKIYDKITRLAENLVKVGEEIETEYGIPIINKRISVTPIALIAQASEDKSYVEFAKTLDKAASTVGINFIGGFSALVQKGYSKGDKILISSIPEALATTEKVCSSINVACTKSGINMDAVRDMGRIIKETAYLTRERDSIGCAKLVVFANAVEDNPFMAGAFHGVGEAESIINVGISGPGVVKCALENIKGESFDVMAETIKKTAFKITRAGQLVAHEASSRLGVPFGIVDLSLAPTPAIGDSVARILEEMGLESCGCHGTTAALALLNDAVKKGGIMASSHVGGLSGAFIPVSEDEGMIEAVEKGSLSLDKLEAMTCVCSVGLDMVAIPGDTPESTISAIIADEAAIGVINNKTTGVRIIPVYGKSLGDSAEFGGLLGMAPLMAVSKFSSADFISRGGRIPAPVHSFKN</sequence>
<comment type="subunit">
    <text evidence="1">Homodimer.</text>
</comment>
<evidence type="ECO:0000256" key="1">
    <source>
        <dbReference type="HAMAP-Rule" id="MF_01221"/>
    </source>
</evidence>
<dbReference type="PANTHER" id="PTHR37560">
    <property type="entry name" value="UPF0210 PROTEIN SPR0218"/>
    <property type="match status" value="1"/>
</dbReference>
<dbReference type="OrthoDB" id="9763001at2"/>
<proteinExistence type="inferred from homology"/>
<dbReference type="PANTHER" id="PTHR37560:SF1">
    <property type="entry name" value="UPF0210 PROTEIN MJ1665"/>
    <property type="match status" value="1"/>
</dbReference>
<reference evidence="2 3" key="1">
    <citation type="submission" date="2016-10" db="EMBL/GenBank/DDBJ databases">
        <authorList>
            <person name="de Groot N.N."/>
        </authorList>
    </citation>
    <scope>NUCLEOTIDE SEQUENCE [LARGE SCALE GENOMIC DNA]</scope>
    <source>
        <strain evidence="2 3">DSM 18346</strain>
    </source>
</reference>
<comment type="similarity">
    <text evidence="1">Belongs to the UPF0210 family.</text>
</comment>
<evidence type="ECO:0000313" key="2">
    <source>
        <dbReference type="EMBL" id="SDK82709.1"/>
    </source>
</evidence>
<organism evidence="2 3">
    <name type="scientific">Natronincola ferrireducens</name>
    <dbReference type="NCBI Taxonomy" id="393762"/>
    <lineage>
        <taxon>Bacteria</taxon>
        <taxon>Bacillati</taxon>
        <taxon>Bacillota</taxon>
        <taxon>Clostridia</taxon>
        <taxon>Peptostreptococcales</taxon>
        <taxon>Natronincolaceae</taxon>
        <taxon>Natronincola</taxon>
    </lineage>
</organism>
<dbReference type="STRING" id="393762.SAMN05660472_02068"/>
<dbReference type="NCBIfam" id="NF003700">
    <property type="entry name" value="PRK05313.1"/>
    <property type="match status" value="1"/>
</dbReference>
<accession>A0A1G9F2L9</accession>
<dbReference type="SUPFAM" id="SSF51998">
    <property type="entry name" value="PFL-like glycyl radical enzymes"/>
    <property type="match status" value="1"/>
</dbReference>
<evidence type="ECO:0000313" key="3">
    <source>
        <dbReference type="Proteomes" id="UP000198718"/>
    </source>
</evidence>
<dbReference type="HAMAP" id="MF_01221">
    <property type="entry name" value="UPF0210"/>
    <property type="match status" value="1"/>
</dbReference>